<feature type="domain" description="NADPH-dependent FMN reductase-like" evidence="3">
    <location>
        <begin position="6"/>
        <end position="110"/>
    </location>
</feature>
<name>A0A087D9W7_9BIFI</name>
<reference evidence="4 5" key="1">
    <citation type="submission" date="2014-03" db="EMBL/GenBank/DDBJ databases">
        <title>Genomics of Bifidobacteria.</title>
        <authorList>
            <person name="Ventura M."/>
            <person name="Milani C."/>
            <person name="Lugli G.A."/>
        </authorList>
    </citation>
    <scope>NUCLEOTIDE SEQUENCE [LARGE SCALE GENOMIC DNA]</scope>
    <source>
        <strain evidence="4 5">DSM 23967</strain>
    </source>
</reference>
<dbReference type="Gene3D" id="3.40.50.360">
    <property type="match status" value="1"/>
</dbReference>
<evidence type="ECO:0000313" key="4">
    <source>
        <dbReference type="EMBL" id="KFI92317.1"/>
    </source>
</evidence>
<dbReference type="InterPro" id="IPR051796">
    <property type="entry name" value="ISF_SsuE-like"/>
</dbReference>
<dbReference type="InterPro" id="IPR005025">
    <property type="entry name" value="FMN_Rdtase-like_dom"/>
</dbReference>
<sequence>MTSSNALIITSSPTINGNGDAIAAIAAAELTLYGASVTTIHLRDLDIHPVAPGIDSVANSAEPDDDFPQLLSAVHAADAIIVVSPVYYNNLEAKLIAAIDRLYYPIALTPGYECGPKKKLGVILTCEGSSAEWLKLLVDRTLTKSLRASVTDVNVEVFDHCPPLYGRFLDAGYRKRVADLARWCM</sequence>
<gene>
    <name evidence="4" type="ORF">BISA_0716</name>
</gene>
<dbReference type="STRING" id="1437607.BISA_0716"/>
<keyword evidence="1" id="KW-0285">Flavoprotein</keyword>
<evidence type="ECO:0000256" key="1">
    <source>
        <dbReference type="ARBA" id="ARBA00022630"/>
    </source>
</evidence>
<dbReference type="PANTHER" id="PTHR43278:SF2">
    <property type="entry name" value="IRON-SULFUR FLAVOPROTEIN"/>
    <property type="match status" value="1"/>
</dbReference>
<dbReference type="Proteomes" id="UP000029066">
    <property type="component" value="Unassembled WGS sequence"/>
</dbReference>
<dbReference type="InterPro" id="IPR029039">
    <property type="entry name" value="Flavoprotein-like_sf"/>
</dbReference>
<organism evidence="4 5">
    <name type="scientific">Bifidobacterium saguini DSM 23967</name>
    <dbReference type="NCBI Taxonomy" id="1437607"/>
    <lineage>
        <taxon>Bacteria</taxon>
        <taxon>Bacillati</taxon>
        <taxon>Actinomycetota</taxon>
        <taxon>Actinomycetes</taxon>
        <taxon>Bifidobacteriales</taxon>
        <taxon>Bifidobacteriaceae</taxon>
        <taxon>Bifidobacterium</taxon>
    </lineage>
</organism>
<dbReference type="AlphaFoldDB" id="A0A087D9W7"/>
<evidence type="ECO:0000256" key="2">
    <source>
        <dbReference type="ARBA" id="ARBA00022643"/>
    </source>
</evidence>
<comment type="caution">
    <text evidence="4">The sequence shown here is derived from an EMBL/GenBank/DDBJ whole genome shotgun (WGS) entry which is preliminary data.</text>
</comment>
<dbReference type="OrthoDB" id="9805976at2"/>
<dbReference type="PANTHER" id="PTHR43278">
    <property type="entry name" value="NAD(P)H-DEPENDENT FMN-CONTAINING OXIDOREDUCTASE YWQN-RELATED"/>
    <property type="match status" value="1"/>
</dbReference>
<keyword evidence="2" id="KW-0288">FMN</keyword>
<evidence type="ECO:0000259" key="3">
    <source>
        <dbReference type="Pfam" id="PF03358"/>
    </source>
</evidence>
<proteinExistence type="predicted"/>
<dbReference type="Pfam" id="PF03358">
    <property type="entry name" value="FMN_red"/>
    <property type="match status" value="1"/>
</dbReference>
<dbReference type="GO" id="GO:0016491">
    <property type="term" value="F:oxidoreductase activity"/>
    <property type="evidence" value="ECO:0007669"/>
    <property type="project" value="InterPro"/>
</dbReference>
<accession>A0A087D9W7</accession>
<protein>
    <submittedName>
        <fullName evidence="4">NADPH-dependent FMN reductase</fullName>
    </submittedName>
</protein>
<dbReference type="SUPFAM" id="SSF52218">
    <property type="entry name" value="Flavoproteins"/>
    <property type="match status" value="1"/>
</dbReference>
<evidence type="ECO:0000313" key="5">
    <source>
        <dbReference type="Proteomes" id="UP000029066"/>
    </source>
</evidence>
<dbReference type="EMBL" id="JGZN01000008">
    <property type="protein sequence ID" value="KFI92317.1"/>
    <property type="molecule type" value="Genomic_DNA"/>
</dbReference>
<dbReference type="RefSeq" id="WP_033890951.1">
    <property type="nucleotide sequence ID" value="NZ_JDUT01000004.1"/>
</dbReference>